<evidence type="ECO:0000313" key="4">
    <source>
        <dbReference type="Proteomes" id="UP000011131"/>
    </source>
</evidence>
<dbReference type="PATRIC" id="fig|1278073.3.peg.6892"/>
<accession>L7UJ64</accession>
<name>L7UJ64_MYXSD</name>
<dbReference type="SUPFAM" id="SSF52833">
    <property type="entry name" value="Thioredoxin-like"/>
    <property type="match status" value="1"/>
</dbReference>
<dbReference type="CDD" id="cd02947">
    <property type="entry name" value="TRX_family"/>
    <property type="match status" value="1"/>
</dbReference>
<organism evidence="3 4">
    <name type="scientific">Myxococcus stipitatus (strain DSM 14675 / JCM 12634 / Mx s8)</name>
    <dbReference type="NCBI Taxonomy" id="1278073"/>
    <lineage>
        <taxon>Bacteria</taxon>
        <taxon>Pseudomonadati</taxon>
        <taxon>Myxococcota</taxon>
        <taxon>Myxococcia</taxon>
        <taxon>Myxococcales</taxon>
        <taxon>Cystobacterineae</taxon>
        <taxon>Myxococcaceae</taxon>
        <taxon>Myxococcus</taxon>
    </lineage>
</organism>
<dbReference type="Pfam" id="PF13899">
    <property type="entry name" value="Thioredoxin_7"/>
    <property type="match status" value="1"/>
</dbReference>
<dbReference type="PROSITE" id="PS51352">
    <property type="entry name" value="THIOREDOXIN_2"/>
    <property type="match status" value="1"/>
</dbReference>
<feature type="domain" description="Thioredoxin" evidence="2">
    <location>
        <begin position="13"/>
        <end position="146"/>
    </location>
</feature>
<dbReference type="Gene3D" id="1.25.40.10">
    <property type="entry name" value="Tetratricopeptide repeat domain"/>
    <property type="match status" value="1"/>
</dbReference>
<proteinExistence type="predicted"/>
<dbReference type="GO" id="GO:0006950">
    <property type="term" value="P:response to stress"/>
    <property type="evidence" value="ECO:0007669"/>
    <property type="project" value="UniProtKB-ARBA"/>
</dbReference>
<dbReference type="STRING" id="1278073.MYSTI_06785"/>
<keyword evidence="1" id="KW-0732">Signal</keyword>
<dbReference type="SUPFAM" id="SSF48452">
    <property type="entry name" value="TPR-like"/>
    <property type="match status" value="1"/>
</dbReference>
<dbReference type="Gene3D" id="3.40.30.10">
    <property type="entry name" value="Glutaredoxin"/>
    <property type="match status" value="1"/>
</dbReference>
<keyword evidence="4" id="KW-1185">Reference proteome</keyword>
<evidence type="ECO:0000256" key="1">
    <source>
        <dbReference type="SAM" id="SignalP"/>
    </source>
</evidence>
<dbReference type="Proteomes" id="UP000011131">
    <property type="component" value="Chromosome"/>
</dbReference>
<reference evidence="3 4" key="1">
    <citation type="journal article" date="2013" name="Genome Announc.">
        <title>Complete genome sequence of Myxococcus stipitatus strain DSM 14675, a fruiting myxobacterium.</title>
        <authorList>
            <person name="Huntley S."/>
            <person name="Kneip S."/>
            <person name="Treuner-Lange A."/>
            <person name="Sogaard-Andersen L."/>
        </authorList>
    </citation>
    <scope>NUCLEOTIDE SEQUENCE [LARGE SCALE GENOMIC DNA]</scope>
    <source>
        <strain evidence="4">DSM 14675 / JCM 12634 / Mx s8</strain>
    </source>
</reference>
<dbReference type="InterPro" id="IPR011990">
    <property type="entry name" value="TPR-like_helical_dom_sf"/>
</dbReference>
<dbReference type="RefSeq" id="WP_015352312.1">
    <property type="nucleotide sequence ID" value="NC_020126.1"/>
</dbReference>
<dbReference type="HOGENOM" id="CLU_036077_0_0_7"/>
<evidence type="ECO:0000259" key="2">
    <source>
        <dbReference type="PROSITE" id="PS51352"/>
    </source>
</evidence>
<dbReference type="InterPro" id="IPR036249">
    <property type="entry name" value="Thioredoxin-like_sf"/>
</dbReference>
<sequence>MALKTAVGVLLLLLSACTTPGVSTQRGTTPTPGISFIENDWKKALQAGRERNIPVFVDVWAPWCQSCRSMRATVMPSPELLPLADRFIWLAINTEVDTNAAFLERYPIDTWPTLFVLEPEQGEVVSRSLGAVSVQQLIRYLDHSEQAFRQGREDLAQADALALAGRHEDAATAYQRLLETLPREDARRPGTTVSLIKSLAATGRALDCVRQTAKELPALSRVEDRSRLLYVGLGCALDIETEEARTLRSALEQEALRALDTPEGTLTSPQRSSLYEVVCEVREVTGDEPGMKKLAETWWRFLEAEAARAKDSEERAALDAHREMAAALMDRPEVAIPALERSEQEFPEDPGPPSRLASLYLMAGQKDLALAASERALARVKGPSRTQVLVGHARVLRARGERAQAEQLLTQALRELGPDSTRSQRHRRILEFTLTQLREDNTPTP</sequence>
<dbReference type="AlphaFoldDB" id="L7UJ64"/>
<gene>
    <name evidence="3" type="ordered locus">MYSTI_06785</name>
</gene>
<dbReference type="OrthoDB" id="5378915at2"/>
<dbReference type="eggNOG" id="COG0457">
    <property type="taxonomic scope" value="Bacteria"/>
</dbReference>
<dbReference type="InterPro" id="IPR013766">
    <property type="entry name" value="Thioredoxin_domain"/>
</dbReference>
<feature type="chain" id="PRO_5003984108" description="Thioredoxin domain-containing protein" evidence="1">
    <location>
        <begin position="25"/>
        <end position="445"/>
    </location>
</feature>
<dbReference type="KEGG" id="msd:MYSTI_06785"/>
<dbReference type="PROSITE" id="PS51257">
    <property type="entry name" value="PROKAR_LIPOPROTEIN"/>
    <property type="match status" value="1"/>
</dbReference>
<evidence type="ECO:0000313" key="3">
    <source>
        <dbReference type="EMBL" id="AGC48058.1"/>
    </source>
</evidence>
<feature type="signal peptide" evidence="1">
    <location>
        <begin position="1"/>
        <end position="24"/>
    </location>
</feature>
<dbReference type="eggNOG" id="COG0526">
    <property type="taxonomic scope" value="Bacteria"/>
</dbReference>
<dbReference type="EMBL" id="CP004025">
    <property type="protein sequence ID" value="AGC48058.1"/>
    <property type="molecule type" value="Genomic_DNA"/>
</dbReference>
<protein>
    <recommendedName>
        <fullName evidence="2">Thioredoxin domain-containing protein</fullName>
    </recommendedName>
</protein>